<dbReference type="Pfam" id="PF01171">
    <property type="entry name" value="ATP_bind_3"/>
    <property type="match status" value="1"/>
</dbReference>
<dbReference type="GeneID" id="39977706"/>
<dbReference type="CDD" id="cd24138">
    <property type="entry name" value="TtcA-like"/>
    <property type="match status" value="1"/>
</dbReference>
<keyword evidence="4" id="KW-1185">Reference proteome</keyword>
<dbReference type="PROSITE" id="PS50157">
    <property type="entry name" value="ZINC_FINGER_C2H2_2"/>
    <property type="match status" value="1"/>
</dbReference>
<dbReference type="PANTHER" id="PTHR43686:SF1">
    <property type="entry name" value="AMINOTRAN_5 DOMAIN-CONTAINING PROTEIN"/>
    <property type="match status" value="1"/>
</dbReference>
<proteinExistence type="predicted"/>
<sequence>MENHFIQANEQNNEFEKYCRFIRDNIIGELSPIKTPFGVRNIVYSDWTASGRSLKFIEDSLKKDVAPYYGNTHSIASNNARQSTWFIHEARESVRQFVGGNPDDAIIFAGNGSTGAVAKFLKMVDASYWISIIKKFRSGYMNQNSFKDISVNVIQDRWKSFKCVSCGTQYDTEAAFRRHYNKIHREKDYSGSEKTKSDFTEDEENIEDYRIIFMVDPSSHHSLFLPFIEYTKRYTEGVKASHSGLKYRLFFSLVYLKLNKRGEIDIPNLEDRLIQLKNEKVLNIPLLLISAGSNVSGRLNDYSKISTISHQYGGITMVDFAATSPHVRPNMSPPLNPQGYLDVGVFSSHKLLGGPSTPGVLIIKRDLLLTEKPSDPGGNSVFFVSMDDHEYILNKEEREESGTLDILGISRLGMVMKLDMKIPQYLKQSKEKLLFEKVISEWNKFNSINESKIEILGFDELIIENQELNKEHYLLTLPIISFLIKPFNFENDRVKLGFLSQNNPKIINTLDNEGKDHYLHYNFVCSLLNDLFGIQSRGGCSCAGPYSQRLLGYDQEKTKQLYTDLVIRGIESVRPGFSRISLHWSDSIEIVDYIIKSVIWIANHGWKFLPLYIFEESLGTWRHRSEWKSLDKIHRRWLGDSVGKFCFDKFKDLDSQNSVDFEPYLPSMKEYNFERNFEMANEILRNLEEIILNSKNYANSAYEKDSKLDPILKEIIYQNNQHFSNSINSSDLSNINDFELLSESNLRWFITPKYIQNIIHILNNTNNHIANDNNNFSMPALSTSNYMHANSDSIKCAAVDEKLNITRQEKNKEEKVEPKMQNCNKSKILKNIGLFPNPTEFGVIRKQVGRAIKKFDMIQEGDKILIAVSGGKDSLTMLHVLLFLQKVAPVRFEISVATVDPQTSEMDASKLIPYMESIGVKYHFISYPIVDIAANVKQKQKKLSYCAFCSRMKRGLLYSCMKENGYNVLSLGQHVDDICESFLLSIMNNGKLNTMKANYFVPEYNIRVIRPMIYCREKDLANFAMKTQLPIITENCPACFSQPKERRHVKQLLSQEESHNPTIYSSIMNALYPLISINHTNSSVKEEDFIVNNDDFKVISKLDEDISGELLLTSCSR</sequence>
<protein>
    <recommendedName>
        <fullName evidence="2">C2H2-type domain-containing protein</fullName>
    </recommendedName>
</protein>
<dbReference type="VEuPathDB" id="CryptoDB:cubi_00915"/>
<name>A0A1J4M979_9CRYT</name>
<dbReference type="InterPro" id="IPR015424">
    <property type="entry name" value="PyrdxlP-dep_Trfase"/>
</dbReference>
<dbReference type="EMBL" id="LRBP01000039">
    <property type="protein sequence ID" value="OII70770.1"/>
    <property type="molecule type" value="Genomic_DNA"/>
</dbReference>
<dbReference type="InterPro" id="IPR011063">
    <property type="entry name" value="TilS/TtcA_N"/>
</dbReference>
<dbReference type="PANTHER" id="PTHR43686">
    <property type="entry name" value="SULFURTRANSFERASE-RELATED"/>
    <property type="match status" value="1"/>
</dbReference>
<dbReference type="PROSITE" id="PS00028">
    <property type="entry name" value="ZINC_FINGER_C2H2_1"/>
    <property type="match status" value="1"/>
</dbReference>
<dbReference type="Gene3D" id="3.40.50.620">
    <property type="entry name" value="HUPs"/>
    <property type="match status" value="1"/>
</dbReference>
<dbReference type="RefSeq" id="XP_028872878.1">
    <property type="nucleotide sequence ID" value="XM_029017927.1"/>
</dbReference>
<feature type="domain" description="C2H2-type" evidence="2">
    <location>
        <begin position="161"/>
        <end position="189"/>
    </location>
</feature>
<keyword evidence="1" id="KW-0863">Zinc-finger</keyword>
<evidence type="ECO:0000313" key="4">
    <source>
        <dbReference type="Proteomes" id="UP000186176"/>
    </source>
</evidence>
<dbReference type="GO" id="GO:0008270">
    <property type="term" value="F:zinc ion binding"/>
    <property type="evidence" value="ECO:0007669"/>
    <property type="project" value="UniProtKB-KW"/>
</dbReference>
<dbReference type="InterPro" id="IPR014729">
    <property type="entry name" value="Rossmann-like_a/b/a_fold"/>
</dbReference>
<dbReference type="InterPro" id="IPR015422">
    <property type="entry name" value="PyrdxlP-dep_Trfase_small"/>
</dbReference>
<organism evidence="3 4">
    <name type="scientific">Cryptosporidium ubiquitum</name>
    <dbReference type="NCBI Taxonomy" id="857276"/>
    <lineage>
        <taxon>Eukaryota</taxon>
        <taxon>Sar</taxon>
        <taxon>Alveolata</taxon>
        <taxon>Apicomplexa</taxon>
        <taxon>Conoidasida</taxon>
        <taxon>Coccidia</taxon>
        <taxon>Eucoccidiorida</taxon>
        <taxon>Eimeriorina</taxon>
        <taxon>Cryptosporidiidae</taxon>
        <taxon>Cryptosporidium</taxon>
    </lineage>
</organism>
<dbReference type="InterPro" id="IPR015421">
    <property type="entry name" value="PyrdxlP-dep_Trfase_major"/>
</dbReference>
<dbReference type="Proteomes" id="UP000186176">
    <property type="component" value="Unassembled WGS sequence"/>
</dbReference>
<dbReference type="AlphaFoldDB" id="A0A1J4M979"/>
<keyword evidence="1" id="KW-0479">Metal-binding</keyword>
<dbReference type="Gene3D" id="3.90.1150.10">
    <property type="entry name" value="Aspartate Aminotransferase, domain 1"/>
    <property type="match status" value="1"/>
</dbReference>
<gene>
    <name evidence="3" type="ORF">cubi_00915</name>
</gene>
<dbReference type="InterPro" id="IPR013087">
    <property type="entry name" value="Znf_C2H2_type"/>
</dbReference>
<evidence type="ECO:0000313" key="3">
    <source>
        <dbReference type="EMBL" id="OII70770.1"/>
    </source>
</evidence>
<comment type="caution">
    <text evidence="3">The sequence shown here is derived from an EMBL/GenBank/DDBJ whole genome shotgun (WGS) entry which is preliminary data.</text>
</comment>
<dbReference type="Pfam" id="PF00266">
    <property type="entry name" value="Aminotran_5"/>
    <property type="match status" value="2"/>
</dbReference>
<dbReference type="InterPro" id="IPR000192">
    <property type="entry name" value="Aminotrans_V_dom"/>
</dbReference>
<dbReference type="Gene3D" id="3.40.640.10">
    <property type="entry name" value="Type I PLP-dependent aspartate aminotransferase-like (Major domain)"/>
    <property type="match status" value="1"/>
</dbReference>
<reference evidence="3 4" key="1">
    <citation type="submission" date="2016-10" db="EMBL/GenBank/DDBJ databases">
        <title>Reductive evolution of mitochondrial metabolism and differential evolution of invasion-related proteins in Cryptosporidium.</title>
        <authorList>
            <person name="Liu S."/>
            <person name="Roellig D.M."/>
            <person name="Guo Y."/>
            <person name="Li N."/>
            <person name="Frace M.A."/>
            <person name="Tang K."/>
            <person name="Zhang L."/>
            <person name="Feng Y."/>
            <person name="Xiao L."/>
        </authorList>
    </citation>
    <scope>NUCLEOTIDE SEQUENCE [LARGE SCALE GENOMIC DNA]</scope>
    <source>
        <strain evidence="3">39726</strain>
    </source>
</reference>
<dbReference type="OrthoDB" id="198857at2759"/>
<accession>A0A1J4M979</accession>
<keyword evidence="1" id="KW-0862">Zinc</keyword>
<dbReference type="SUPFAM" id="SSF52402">
    <property type="entry name" value="Adenine nucleotide alpha hydrolases-like"/>
    <property type="match status" value="1"/>
</dbReference>
<dbReference type="SUPFAM" id="SSF53383">
    <property type="entry name" value="PLP-dependent transferases"/>
    <property type="match status" value="2"/>
</dbReference>
<evidence type="ECO:0000259" key="2">
    <source>
        <dbReference type="PROSITE" id="PS50157"/>
    </source>
</evidence>
<evidence type="ECO:0000256" key="1">
    <source>
        <dbReference type="PROSITE-ProRule" id="PRU00042"/>
    </source>
</evidence>